<evidence type="ECO:0000256" key="2">
    <source>
        <dbReference type="SAM" id="SignalP"/>
    </source>
</evidence>
<dbReference type="NCBIfam" id="TIGR01200">
    <property type="entry name" value="GLPGLI"/>
    <property type="match status" value="1"/>
</dbReference>
<dbReference type="AlphaFoldDB" id="A0A418PU83"/>
<gene>
    <name evidence="3" type="ORF">D0X99_04905</name>
</gene>
<dbReference type="InterPro" id="IPR005901">
    <property type="entry name" value="GLPGLI"/>
</dbReference>
<evidence type="ECO:0000313" key="3">
    <source>
        <dbReference type="EMBL" id="RIW17099.1"/>
    </source>
</evidence>
<evidence type="ECO:0000313" key="4">
    <source>
        <dbReference type="Proteomes" id="UP000283522"/>
    </source>
</evidence>
<comment type="caution">
    <text evidence="3">The sequence shown here is derived from an EMBL/GenBank/DDBJ whole genome shotgun (WGS) entry which is preliminary data.</text>
</comment>
<dbReference type="RefSeq" id="WP_119476537.1">
    <property type="nucleotide sequence ID" value="NZ_QXML01000002.1"/>
</dbReference>
<keyword evidence="4" id="KW-1185">Reference proteome</keyword>
<accession>A0A418PU83</accession>
<keyword evidence="2" id="KW-0732">Signal</keyword>
<feature type="chain" id="PRO_5019474457" evidence="2">
    <location>
        <begin position="22"/>
        <end position="275"/>
    </location>
</feature>
<protein>
    <submittedName>
        <fullName evidence="3">GLPGLI family protein</fullName>
    </submittedName>
</protein>
<dbReference type="EMBL" id="QXML01000002">
    <property type="protein sequence ID" value="RIW17099.1"/>
    <property type="molecule type" value="Genomic_DNA"/>
</dbReference>
<dbReference type="Pfam" id="PF09697">
    <property type="entry name" value="Porph_ging"/>
    <property type="match status" value="1"/>
</dbReference>
<feature type="compositionally biased region" description="Basic and acidic residues" evidence="1">
    <location>
        <begin position="265"/>
        <end position="275"/>
    </location>
</feature>
<reference evidence="3 4" key="1">
    <citation type="submission" date="2018-09" db="EMBL/GenBank/DDBJ databases">
        <authorList>
            <person name="Wang X."/>
            <person name="Du Z."/>
        </authorList>
    </citation>
    <scope>NUCLEOTIDE SEQUENCE [LARGE SCALE GENOMIC DNA]</scope>
    <source>
        <strain evidence="3 4">N3</strain>
    </source>
</reference>
<dbReference type="OrthoDB" id="1440774at2"/>
<feature type="signal peptide" evidence="2">
    <location>
        <begin position="1"/>
        <end position="21"/>
    </location>
</feature>
<feature type="region of interest" description="Disordered" evidence="1">
    <location>
        <begin position="255"/>
        <end position="275"/>
    </location>
</feature>
<sequence>MKTKILILLIFLMVGFNSSFSQQLTGRAYYQASNQIMIRIDSADMSPEEIAEAHEIMKKPWQREFVLTFSQTESNWKQSETLAGDTDPSDFDGMTISLSGSGNEILYKNLVDQSYVQEQEFMGKEFLIQDDLESLAWELVEETKKIGEFTVRKAVFTQIIDSKGFSAEMVEMENVKDSIQIIAWYTSEIPVAHGPENYFGLPGLILEVHNGGRAYHCEKIELNPSGTPVEIQIPSQGKVLSSKEFDAMQKESIKQLENRYQGKPGENEKRIRVGG</sequence>
<proteinExistence type="predicted"/>
<evidence type="ECO:0000256" key="1">
    <source>
        <dbReference type="SAM" id="MobiDB-lite"/>
    </source>
</evidence>
<dbReference type="Proteomes" id="UP000283522">
    <property type="component" value="Unassembled WGS sequence"/>
</dbReference>
<name>A0A418PU83_9BACT</name>
<organism evidence="3 4">
    <name type="scientific">Algoriphagus lacus</name>
    <dbReference type="NCBI Taxonomy" id="2056311"/>
    <lineage>
        <taxon>Bacteria</taxon>
        <taxon>Pseudomonadati</taxon>
        <taxon>Bacteroidota</taxon>
        <taxon>Cytophagia</taxon>
        <taxon>Cytophagales</taxon>
        <taxon>Cyclobacteriaceae</taxon>
        <taxon>Algoriphagus</taxon>
    </lineage>
</organism>